<protein>
    <submittedName>
        <fullName evidence="1">Uncharacterized protein</fullName>
    </submittedName>
</protein>
<organism evidence="1 2">
    <name type="scientific">Roseateles saccharophilus</name>
    <name type="common">Pseudomonas saccharophila</name>
    <dbReference type="NCBI Taxonomy" id="304"/>
    <lineage>
        <taxon>Bacteria</taxon>
        <taxon>Pseudomonadati</taxon>
        <taxon>Pseudomonadota</taxon>
        <taxon>Betaproteobacteria</taxon>
        <taxon>Burkholderiales</taxon>
        <taxon>Sphaerotilaceae</taxon>
        <taxon>Roseateles</taxon>
    </lineage>
</organism>
<reference evidence="1 2" key="1">
    <citation type="submission" date="2023-07" db="EMBL/GenBank/DDBJ databases">
        <title>Sorghum-associated microbial communities from plants grown in Nebraska, USA.</title>
        <authorList>
            <person name="Schachtman D."/>
        </authorList>
    </citation>
    <scope>NUCLEOTIDE SEQUENCE [LARGE SCALE GENOMIC DNA]</scope>
    <source>
        <strain evidence="1 2">BE314</strain>
    </source>
</reference>
<name>A0ABU1YH65_ROSSA</name>
<evidence type="ECO:0000313" key="2">
    <source>
        <dbReference type="Proteomes" id="UP001180453"/>
    </source>
</evidence>
<dbReference type="RefSeq" id="WP_310261287.1">
    <property type="nucleotide sequence ID" value="NZ_JAVDXU010000001.1"/>
</dbReference>
<gene>
    <name evidence="1" type="ORF">J2X20_000830</name>
</gene>
<accession>A0ABU1YH65</accession>
<dbReference type="Proteomes" id="UP001180453">
    <property type="component" value="Unassembled WGS sequence"/>
</dbReference>
<comment type="caution">
    <text evidence="1">The sequence shown here is derived from an EMBL/GenBank/DDBJ whole genome shotgun (WGS) entry which is preliminary data.</text>
</comment>
<keyword evidence="2" id="KW-1185">Reference proteome</keyword>
<evidence type="ECO:0000313" key="1">
    <source>
        <dbReference type="EMBL" id="MDR7268201.1"/>
    </source>
</evidence>
<dbReference type="EMBL" id="JAVDXU010000001">
    <property type="protein sequence ID" value="MDR7268201.1"/>
    <property type="molecule type" value="Genomic_DNA"/>
</dbReference>
<sequence length="95" mass="9996">MADATSSRAPSQFKRGDLRKCVKGQQVSYSNVECPPGYQEQAVTAAPVNVLPATPVSKPATAGSGPSALHKALDMTRDDGLKDKLIERAVEGATR</sequence>
<proteinExistence type="predicted"/>